<dbReference type="CDD" id="cd00165">
    <property type="entry name" value="S4"/>
    <property type="match status" value="1"/>
</dbReference>
<proteinExistence type="predicted"/>
<gene>
    <name evidence="3" type="ORF">BKA08_000008</name>
</gene>
<dbReference type="Gene3D" id="3.10.290.10">
    <property type="entry name" value="RNA-binding S4 domain"/>
    <property type="match status" value="1"/>
</dbReference>
<dbReference type="AlphaFoldDB" id="A0A7Y9EXH7"/>
<dbReference type="InterPro" id="IPR036986">
    <property type="entry name" value="S4_RNA-bd_sf"/>
</dbReference>
<sequence length="86" mass="9347">MPEPVEPFDVPVREESVIRLGQFLKLANLIESGSQAKEVVASGEVLVNGEVETRRGRQLAMGDVVRLGPQAARVADEASYDDGLPW</sequence>
<evidence type="ECO:0000256" key="1">
    <source>
        <dbReference type="PROSITE-ProRule" id="PRU00182"/>
    </source>
</evidence>
<evidence type="ECO:0000259" key="2">
    <source>
        <dbReference type="SMART" id="SM00363"/>
    </source>
</evidence>
<dbReference type="RefSeq" id="WP_179613746.1">
    <property type="nucleotide sequence ID" value="NZ_CP059163.1"/>
</dbReference>
<dbReference type="Proteomes" id="UP000516957">
    <property type="component" value="Unassembled WGS sequence"/>
</dbReference>
<dbReference type="PROSITE" id="PS50889">
    <property type="entry name" value="S4"/>
    <property type="match status" value="1"/>
</dbReference>
<dbReference type="SUPFAM" id="SSF55174">
    <property type="entry name" value="Alpha-L RNA-binding motif"/>
    <property type="match status" value="1"/>
</dbReference>
<keyword evidence="4" id="KW-1185">Reference proteome</keyword>
<dbReference type="Pfam" id="PF13275">
    <property type="entry name" value="S4_2"/>
    <property type="match status" value="1"/>
</dbReference>
<comment type="caution">
    <text evidence="3">The sequence shown here is derived from an EMBL/GenBank/DDBJ whole genome shotgun (WGS) entry which is preliminary data.</text>
</comment>
<keyword evidence="1" id="KW-0694">RNA-binding</keyword>
<accession>A0A7Y9EXH7</accession>
<feature type="domain" description="RNA-binding S4" evidence="2">
    <location>
        <begin position="18"/>
        <end position="79"/>
    </location>
</feature>
<dbReference type="InterPro" id="IPR002942">
    <property type="entry name" value="S4_RNA-bd"/>
</dbReference>
<dbReference type="SMART" id="SM00363">
    <property type="entry name" value="S4"/>
    <property type="match status" value="1"/>
</dbReference>
<evidence type="ECO:0000313" key="4">
    <source>
        <dbReference type="Proteomes" id="UP000516957"/>
    </source>
</evidence>
<organism evidence="3 4">
    <name type="scientific">Nocardioides marinisabuli</name>
    <dbReference type="NCBI Taxonomy" id="419476"/>
    <lineage>
        <taxon>Bacteria</taxon>
        <taxon>Bacillati</taxon>
        <taxon>Actinomycetota</taxon>
        <taxon>Actinomycetes</taxon>
        <taxon>Propionibacteriales</taxon>
        <taxon>Nocardioidaceae</taxon>
        <taxon>Nocardioides</taxon>
    </lineage>
</organism>
<protein>
    <submittedName>
        <fullName evidence="3">Ribosome-associated protein</fullName>
    </submittedName>
</protein>
<dbReference type="EMBL" id="JACCBE010000001">
    <property type="protein sequence ID" value="NYD55770.1"/>
    <property type="molecule type" value="Genomic_DNA"/>
</dbReference>
<evidence type="ECO:0000313" key="3">
    <source>
        <dbReference type="EMBL" id="NYD55770.1"/>
    </source>
</evidence>
<dbReference type="GO" id="GO:0003723">
    <property type="term" value="F:RNA binding"/>
    <property type="evidence" value="ECO:0007669"/>
    <property type="project" value="UniProtKB-KW"/>
</dbReference>
<name>A0A7Y9EXH7_9ACTN</name>
<reference evidence="3 4" key="1">
    <citation type="submission" date="2020-07" db="EMBL/GenBank/DDBJ databases">
        <title>Sequencing the genomes of 1000 actinobacteria strains.</title>
        <authorList>
            <person name="Klenk H.-P."/>
        </authorList>
    </citation>
    <scope>NUCLEOTIDE SEQUENCE [LARGE SCALE GENOMIC DNA]</scope>
    <source>
        <strain evidence="3 4">DSM 18965</strain>
    </source>
</reference>